<name>A0A7Y9XVK1_9SPHN</name>
<dbReference type="AlphaFoldDB" id="A0A7Y9XVK1"/>
<reference evidence="1 2" key="1">
    <citation type="submission" date="2020-07" db="EMBL/GenBank/DDBJ databases">
        <title>Genomic Encyclopedia of Type Strains, Phase IV (KMG-IV): sequencing the most valuable type-strain genomes for metagenomic binning, comparative biology and taxonomic classification.</title>
        <authorList>
            <person name="Goeker M."/>
        </authorList>
    </citation>
    <scope>NUCLEOTIDE SEQUENCE [LARGE SCALE GENOMIC DNA]</scope>
    <source>
        <strain evidence="1 2">DSM 29043</strain>
    </source>
</reference>
<dbReference type="EMBL" id="JACBZF010000002">
    <property type="protein sequence ID" value="NYH95411.1"/>
    <property type="molecule type" value="Genomic_DNA"/>
</dbReference>
<protein>
    <submittedName>
        <fullName evidence="1">Uncharacterized protein</fullName>
    </submittedName>
</protein>
<dbReference type="Proteomes" id="UP000522081">
    <property type="component" value="Unassembled WGS sequence"/>
</dbReference>
<organism evidence="1 2">
    <name type="scientific">Novosphingobium marinum</name>
    <dbReference type="NCBI Taxonomy" id="1514948"/>
    <lineage>
        <taxon>Bacteria</taxon>
        <taxon>Pseudomonadati</taxon>
        <taxon>Pseudomonadota</taxon>
        <taxon>Alphaproteobacteria</taxon>
        <taxon>Sphingomonadales</taxon>
        <taxon>Sphingomonadaceae</taxon>
        <taxon>Novosphingobium</taxon>
    </lineage>
</organism>
<accession>A0A7Y9XVK1</accession>
<comment type="caution">
    <text evidence="1">The sequence shown here is derived from an EMBL/GenBank/DDBJ whole genome shotgun (WGS) entry which is preliminary data.</text>
</comment>
<gene>
    <name evidence="1" type="ORF">FHS75_001730</name>
</gene>
<keyword evidence="2" id="KW-1185">Reference proteome</keyword>
<evidence type="ECO:0000313" key="2">
    <source>
        <dbReference type="Proteomes" id="UP000522081"/>
    </source>
</evidence>
<dbReference type="RefSeq" id="WP_179407263.1">
    <property type="nucleotide sequence ID" value="NZ_BMGF01000002.1"/>
</dbReference>
<evidence type="ECO:0000313" key="1">
    <source>
        <dbReference type="EMBL" id="NYH95411.1"/>
    </source>
</evidence>
<proteinExistence type="predicted"/>
<sequence>MSDKTPKPGWYAVLKGEPIDLALWREALSEPFEPVALEGPNGETLLRCREGHAASEGEEIREHAIERIALVNGALRLAKAARPVEFGGLVRYSEDGRAHHYVWAGPDVIELRAIMMSPTLTVLGPDGTPLPPAEPMPSPAQALLGCADGSDQVADVLYYAGRSDSWFEIYKCIEALRTLAARQGAKLSDLAQQSGVPLNKLQRSANHYRHNNRRDPFKPMPLAEAKSHLVNLARKVLEER</sequence>